<dbReference type="Gene3D" id="1.10.1740.10">
    <property type="match status" value="1"/>
</dbReference>
<keyword evidence="3" id="KW-0805">Transcription regulation</keyword>
<dbReference type="Pfam" id="PF08281">
    <property type="entry name" value="Sigma70_r4_2"/>
    <property type="match status" value="1"/>
</dbReference>
<dbReference type="PANTHER" id="PTHR30385:SF1">
    <property type="entry name" value="RNA POLYMERASE SIGMA-H FACTOR"/>
    <property type="match status" value="1"/>
</dbReference>
<dbReference type="PANTHER" id="PTHR30385">
    <property type="entry name" value="SIGMA FACTOR F FLAGELLAR"/>
    <property type="match status" value="1"/>
</dbReference>
<dbReference type="Gene3D" id="1.10.10.10">
    <property type="entry name" value="Winged helix-like DNA-binding domain superfamily/Winged helix DNA-binding domain"/>
    <property type="match status" value="1"/>
</dbReference>
<proteinExistence type="inferred from homology"/>
<dbReference type="InterPro" id="IPR016032">
    <property type="entry name" value="Sig_transdc_resp-reg_C-effctor"/>
</dbReference>
<evidence type="ECO:0000256" key="5">
    <source>
        <dbReference type="ARBA" id="ARBA00023125"/>
    </source>
</evidence>
<evidence type="ECO:0000256" key="3">
    <source>
        <dbReference type="ARBA" id="ARBA00023015"/>
    </source>
</evidence>
<evidence type="ECO:0000256" key="4">
    <source>
        <dbReference type="ARBA" id="ARBA00023082"/>
    </source>
</evidence>
<evidence type="ECO:0000259" key="8">
    <source>
        <dbReference type="PROSITE" id="PS00715"/>
    </source>
</evidence>
<reference evidence="9 10" key="1">
    <citation type="journal article" date="2024" name="Front. Microbiol.">
        <title>Novel thermophilic genera Geochorda gen. nov. and Carboxydochorda gen. nov. from the deep terrestrial subsurface reveal the ecophysiological diversity in the class Limnochordia.</title>
        <authorList>
            <person name="Karnachuk O.V."/>
            <person name="Lukina A.P."/>
            <person name="Avakyan M.R."/>
            <person name="Kadnikov V.V."/>
            <person name="Begmatov S."/>
            <person name="Beletsky A.V."/>
            <person name="Vlasova K.G."/>
            <person name="Novikov A.A."/>
            <person name="Shcherbakova V.A."/>
            <person name="Mardanov A.V."/>
            <person name="Ravin N.V."/>
        </authorList>
    </citation>
    <scope>NUCLEOTIDE SEQUENCE [LARGE SCALE GENOMIC DNA]</scope>
    <source>
        <strain evidence="9 10">L945</strain>
    </source>
</reference>
<dbReference type="PIRSF" id="PIRSF002939">
    <property type="entry name" value="RNA_polymerase_sigma-H_factor"/>
    <property type="match status" value="1"/>
</dbReference>
<evidence type="ECO:0000313" key="9">
    <source>
        <dbReference type="EMBL" id="WRP18521.1"/>
    </source>
</evidence>
<dbReference type="InterPro" id="IPR036388">
    <property type="entry name" value="WH-like_DNA-bd_sf"/>
</dbReference>
<evidence type="ECO:0000313" key="10">
    <source>
        <dbReference type="Proteomes" id="UP001332192"/>
    </source>
</evidence>
<protein>
    <recommendedName>
        <fullName evidence="2">RNA polymerase sigma factor SigS</fullName>
    </recommendedName>
</protein>
<dbReference type="SUPFAM" id="SSF46894">
    <property type="entry name" value="C-terminal effector domain of the bipartite response regulators"/>
    <property type="match status" value="1"/>
</dbReference>
<dbReference type="NCBIfam" id="NF006147">
    <property type="entry name" value="PRK08295.1-4"/>
    <property type="match status" value="1"/>
</dbReference>
<evidence type="ECO:0000256" key="7">
    <source>
        <dbReference type="ARBA" id="ARBA00024701"/>
    </source>
</evidence>
<evidence type="ECO:0000256" key="6">
    <source>
        <dbReference type="ARBA" id="ARBA00023163"/>
    </source>
</evidence>
<dbReference type="EMBL" id="CP141615">
    <property type="protein sequence ID" value="WRP18521.1"/>
    <property type="molecule type" value="Genomic_DNA"/>
</dbReference>
<keyword evidence="4" id="KW-0731">Sigma factor</keyword>
<dbReference type="InterPro" id="IPR016371">
    <property type="entry name" value="RNA_pol_sigma-H_factor"/>
</dbReference>
<comment type="function">
    <text evidence="7">Sigma factors are initiation factors that promote the attachment of RNA polymerase to specific initiation sites and are then released. Sigma-S contributes to the protection against external stress, thus playing a role in cellular fitness and survival.</text>
</comment>
<dbReference type="InterPro" id="IPR013325">
    <property type="entry name" value="RNA_pol_sigma_r2"/>
</dbReference>
<dbReference type="RefSeq" id="WP_324717794.1">
    <property type="nucleotide sequence ID" value="NZ_CP141615.1"/>
</dbReference>
<name>A0ABZ1C0A6_9FIRM</name>
<dbReference type="Pfam" id="PF04542">
    <property type="entry name" value="Sigma70_r2"/>
    <property type="match status" value="1"/>
</dbReference>
<keyword evidence="6" id="KW-0804">Transcription</keyword>
<dbReference type="InterPro" id="IPR014284">
    <property type="entry name" value="RNA_pol_sigma-70_dom"/>
</dbReference>
<dbReference type="NCBIfam" id="NF006148">
    <property type="entry name" value="PRK08295.1-5"/>
    <property type="match status" value="1"/>
</dbReference>
<dbReference type="NCBIfam" id="TIGR02937">
    <property type="entry name" value="sigma70-ECF"/>
    <property type="match status" value="1"/>
</dbReference>
<dbReference type="Proteomes" id="UP001332192">
    <property type="component" value="Chromosome"/>
</dbReference>
<evidence type="ECO:0000256" key="1">
    <source>
        <dbReference type="ARBA" id="ARBA00007788"/>
    </source>
</evidence>
<organism evidence="9 10">
    <name type="scientific">Carboxydichorda subterranea</name>
    <dbReference type="NCBI Taxonomy" id="3109565"/>
    <lineage>
        <taxon>Bacteria</taxon>
        <taxon>Bacillati</taxon>
        <taxon>Bacillota</taxon>
        <taxon>Limnochordia</taxon>
        <taxon>Limnochordales</taxon>
        <taxon>Geochordaceae</taxon>
        <taxon>Carboxydichorda</taxon>
    </lineage>
</organism>
<sequence length="218" mass="25312">MGKSRAASSSWSWQPRPGAPDFSDLTDEEVVQLAQAGNEDALEYLLAKYRKLVHAWSRPYFLQGAEDDDLLQEGMIGLYKAIRDFTPGASSFWSFARLCIVRNIISAIKGTTRQKHIPINQYTSLHRPVYDMEGDRTLLEVLPNSRVDDPEALVIDREMLIQTQQYVRQVLSDFEYRVFRLYVNGLSYKEMARRLHTHTKSIDNALCRIKHKIERRYV</sequence>
<keyword evidence="5" id="KW-0238">DNA-binding</keyword>
<gene>
    <name evidence="9" type="primary">sigH</name>
    <name evidence="9" type="ORF">U7230_05830</name>
</gene>
<keyword evidence="10" id="KW-1185">Reference proteome</keyword>
<dbReference type="InterPro" id="IPR013249">
    <property type="entry name" value="RNA_pol_sigma70_r4_t2"/>
</dbReference>
<comment type="similarity">
    <text evidence="1">Belongs to the sigma-70 factor family.</text>
</comment>
<dbReference type="PROSITE" id="PS00715">
    <property type="entry name" value="SIGMA70_1"/>
    <property type="match status" value="1"/>
</dbReference>
<accession>A0ABZ1C0A6</accession>
<feature type="domain" description="RNA polymerase sigma-70" evidence="8">
    <location>
        <begin position="69"/>
        <end position="82"/>
    </location>
</feature>
<dbReference type="InterPro" id="IPR007627">
    <property type="entry name" value="RNA_pol_sigma70_r2"/>
</dbReference>
<dbReference type="SUPFAM" id="SSF88946">
    <property type="entry name" value="Sigma2 domain of RNA polymerase sigma factors"/>
    <property type="match status" value="1"/>
</dbReference>
<evidence type="ECO:0000256" key="2">
    <source>
        <dbReference type="ARBA" id="ARBA00021245"/>
    </source>
</evidence>
<dbReference type="InterPro" id="IPR000943">
    <property type="entry name" value="RNA_pol_sigma70"/>
</dbReference>
<dbReference type="NCBIfam" id="NF006145">
    <property type="entry name" value="PRK08295.1-2"/>
    <property type="match status" value="1"/>
</dbReference>